<dbReference type="PANTHER" id="PTHR13903:SF8">
    <property type="entry name" value="PIRIN"/>
    <property type="match status" value="1"/>
</dbReference>
<dbReference type="AlphaFoldDB" id="A0A2A2M588"/>
<dbReference type="PANTHER" id="PTHR13903">
    <property type="entry name" value="PIRIN-RELATED"/>
    <property type="match status" value="1"/>
</dbReference>
<organism evidence="2 3">
    <name type="scientific">Diploscapter pachys</name>
    <dbReference type="NCBI Taxonomy" id="2018661"/>
    <lineage>
        <taxon>Eukaryota</taxon>
        <taxon>Metazoa</taxon>
        <taxon>Ecdysozoa</taxon>
        <taxon>Nematoda</taxon>
        <taxon>Chromadorea</taxon>
        <taxon>Rhabditida</taxon>
        <taxon>Rhabditina</taxon>
        <taxon>Rhabditomorpha</taxon>
        <taxon>Rhabditoidea</taxon>
        <taxon>Rhabditidae</taxon>
        <taxon>Diploscapter</taxon>
    </lineage>
</organism>
<feature type="domain" description="Pirin C-terminal" evidence="1">
    <location>
        <begin position="21"/>
        <end position="117"/>
    </location>
</feature>
<name>A0A2A2M588_9BILA</name>
<accession>A0A2A2M588</accession>
<protein>
    <recommendedName>
        <fullName evidence="1">Pirin C-terminal domain-containing protein</fullName>
    </recommendedName>
</protein>
<evidence type="ECO:0000313" key="3">
    <source>
        <dbReference type="Proteomes" id="UP000218231"/>
    </source>
</evidence>
<evidence type="ECO:0000259" key="1">
    <source>
        <dbReference type="Pfam" id="PF05726"/>
    </source>
</evidence>
<proteinExistence type="predicted"/>
<comment type="caution">
    <text evidence="2">The sequence shown here is derived from an EMBL/GenBank/DDBJ whole genome shotgun (WGS) entry which is preliminary data.</text>
</comment>
<dbReference type="InterPro" id="IPR011051">
    <property type="entry name" value="RmlC_Cupin_sf"/>
</dbReference>
<dbReference type="OrthoDB" id="198735at2759"/>
<dbReference type="Gene3D" id="2.60.120.10">
    <property type="entry name" value="Jelly Rolls"/>
    <property type="match status" value="2"/>
</dbReference>
<reference evidence="2 3" key="1">
    <citation type="journal article" date="2017" name="Curr. Biol.">
        <title>Genome architecture and evolution of a unichromosomal asexual nematode.</title>
        <authorList>
            <person name="Fradin H."/>
            <person name="Zegar C."/>
            <person name="Gutwein M."/>
            <person name="Lucas J."/>
            <person name="Kovtun M."/>
            <person name="Corcoran D."/>
            <person name="Baugh L.R."/>
            <person name="Kiontke K."/>
            <person name="Gunsalus K."/>
            <person name="Fitch D.H."/>
            <person name="Piano F."/>
        </authorList>
    </citation>
    <scope>NUCLEOTIDE SEQUENCE [LARGE SCALE GENOMIC DNA]</scope>
    <source>
        <strain evidence="2">PF1309</strain>
    </source>
</reference>
<dbReference type="SUPFAM" id="SSF51182">
    <property type="entry name" value="RmlC-like cupins"/>
    <property type="match status" value="1"/>
</dbReference>
<dbReference type="EMBL" id="LIAE01005046">
    <property type="protein sequence ID" value="PAV93563.1"/>
    <property type="molecule type" value="Genomic_DNA"/>
</dbReference>
<sequence length="133" mass="14341">MIAGTGFCLASPVPVLSPTLYAHVHMQAATTLIVPTEHVQRALYLLEGELLLDNEDVEPCSLVVLPEGEVVSLYAEDECQLVLIGGAPLDGPRRMNWNFVASDPGLIEAARARWAAGDWPVVPGESGRIELPR</sequence>
<dbReference type="InterPro" id="IPR014710">
    <property type="entry name" value="RmlC-like_jellyroll"/>
</dbReference>
<dbReference type="Proteomes" id="UP000218231">
    <property type="component" value="Unassembled WGS sequence"/>
</dbReference>
<dbReference type="InterPro" id="IPR008778">
    <property type="entry name" value="Pirin_C_dom"/>
</dbReference>
<evidence type="ECO:0000313" key="2">
    <source>
        <dbReference type="EMBL" id="PAV93563.1"/>
    </source>
</evidence>
<dbReference type="InterPro" id="IPR012093">
    <property type="entry name" value="Pirin"/>
</dbReference>
<dbReference type="Pfam" id="PF05726">
    <property type="entry name" value="Pirin_C"/>
    <property type="match status" value="1"/>
</dbReference>
<gene>
    <name evidence="2" type="ORF">WR25_13576</name>
</gene>
<keyword evidence="3" id="KW-1185">Reference proteome</keyword>